<protein>
    <submittedName>
        <fullName evidence="1">ATP-binding protein</fullName>
    </submittedName>
</protein>
<keyword evidence="2" id="KW-1185">Reference proteome</keyword>
<dbReference type="Proteomes" id="UP000298513">
    <property type="component" value="Unassembled WGS sequence"/>
</dbReference>
<dbReference type="Gene3D" id="1.25.40.10">
    <property type="entry name" value="Tetratricopeptide repeat domain"/>
    <property type="match status" value="3"/>
</dbReference>
<dbReference type="SMART" id="SM00028">
    <property type="entry name" value="TPR"/>
    <property type="match status" value="5"/>
</dbReference>
<sequence>MTEADGSDPVPPGSRQVVHVESGFGYGAIGADIHVFGDGTPLYLLELWCVPRTPEPNWLLESPSRMLNARYEVADFTGREEDLTQLYQWRDSRPRLAARWLYGPGGQGKTRLAAEFAARSADQGWTVITATHGPGTVHPLPGSQDLRLRHARGVLLIVDYADRWPLTHLTWLFSNALLHQPGMPTRILLLSRTGDTWPAVRATLADHEASTSTHQLAPLSSDGSEERAEMYDAARSSFAAFYGIADPSDIPPPALLDREDFGLTLAVHMAALVAVDARATGSRLPSDMAGLTIYLLDREHLHWARLHGDGTHELNPAERIYRTSPQVMNQVVFAAALTGTVPAPTGAAMLRDLGLAHDAPQILADHGVCYPPVNPTIPTVLEPLYPDRLAEDFLALTLPGHTADYPAAPWAPATAETVLTAETVQTAEAAHTARTWDPTGNAPTVGEAAPPPYLSRAIPTLTAAAERWPHVGSDYLYPLLKQHPQLAVQAGNAALLALAMQESADTDALEAIETVLPTGPHADLAGGIAAITHRVTGPRIERTDNLCLHAMYRTELAERLYRAGFHEGAADVARDGVDIWRQLADDEPFFSARLLASSLNWYGAYLAELGRREEALETAEEAVALNRRLIDGDYATSHDEQSLGDALGNLATRLSEVGRGAEALAAAEESAAIRDRLGADGVRFYVSEDARAQLNLGARLADQGRTEEALAATEKAVIGFRKTVEVNAAAHTFDLAMALNNYGSHLFKADRLADAIAAAEESVTLWRQLVLKWSLAHEHGLAMALFNLGTCKLAAGHQAEAYAATEESAGIYRKLAAGNPAANDERLATVLGRVTTLLQAEERYAEALPITTETVAVCRRLVAADPAAHEAGLAHALFEQGMMLSGCNRELEARFAVEEAVDIRRRLAGADPAAHLPRLAQALYALSLSKYNMHDDMSDVLNTLSESMVIYQRLAAADPETFADTAREVRATFAELLPEAEGRSRSRRFGRAP</sequence>
<dbReference type="PANTHER" id="PTHR19959">
    <property type="entry name" value="KINESIN LIGHT CHAIN"/>
    <property type="match status" value="1"/>
</dbReference>
<dbReference type="PANTHER" id="PTHR19959:SF119">
    <property type="entry name" value="FUNGAL LIPASE-LIKE DOMAIN-CONTAINING PROTEIN"/>
    <property type="match status" value="1"/>
</dbReference>
<evidence type="ECO:0000313" key="2">
    <source>
        <dbReference type="Proteomes" id="UP000298513"/>
    </source>
</evidence>
<dbReference type="RefSeq" id="WP_135794400.1">
    <property type="nucleotide sequence ID" value="NZ_JBEPFF010000027.1"/>
</dbReference>
<proteinExistence type="predicted"/>
<dbReference type="Gene3D" id="3.40.50.300">
    <property type="entry name" value="P-loop containing nucleotide triphosphate hydrolases"/>
    <property type="match status" value="1"/>
</dbReference>
<keyword evidence="1" id="KW-0547">Nucleotide-binding</keyword>
<evidence type="ECO:0000313" key="1">
    <source>
        <dbReference type="EMBL" id="TGN74347.1"/>
    </source>
</evidence>
<dbReference type="GO" id="GO:0005524">
    <property type="term" value="F:ATP binding"/>
    <property type="evidence" value="ECO:0007669"/>
    <property type="project" value="UniProtKB-KW"/>
</dbReference>
<reference evidence="1 2" key="1">
    <citation type="submission" date="2019-04" db="EMBL/GenBank/DDBJ databases">
        <title>Streptomyces sp. nov. Bv016 isolated from bark of Buahinia variegata.</title>
        <authorList>
            <person name="Kanchanasin P."/>
            <person name="Tanasupawat S."/>
            <person name="Yuki M."/>
            <person name="Kudo T."/>
        </authorList>
    </citation>
    <scope>NUCLEOTIDE SEQUENCE [LARGE SCALE GENOMIC DNA]</scope>
    <source>
        <strain evidence="1 2">JCM 4765</strain>
    </source>
</reference>
<keyword evidence="1" id="KW-0067">ATP-binding</keyword>
<accession>A0A4Z1CZ14</accession>
<comment type="caution">
    <text evidence="1">The sequence shown here is derived from an EMBL/GenBank/DDBJ whole genome shotgun (WGS) entry which is preliminary data.</text>
</comment>
<name>A0A4Z1CZ14_STRGP</name>
<dbReference type="InterPro" id="IPR027417">
    <property type="entry name" value="P-loop_NTPase"/>
</dbReference>
<dbReference type="SUPFAM" id="SSF52540">
    <property type="entry name" value="P-loop containing nucleoside triphosphate hydrolases"/>
    <property type="match status" value="1"/>
</dbReference>
<dbReference type="EMBL" id="SRRU01000015">
    <property type="protein sequence ID" value="TGN74347.1"/>
    <property type="molecule type" value="Genomic_DNA"/>
</dbReference>
<dbReference type="AlphaFoldDB" id="A0A4Z1CZ14"/>
<dbReference type="Pfam" id="PF13374">
    <property type="entry name" value="TPR_10"/>
    <property type="match status" value="1"/>
</dbReference>
<gene>
    <name evidence="1" type="ORF">E5082_29985</name>
</gene>
<organism evidence="1 2">
    <name type="scientific">Streptomyces griseoluteus</name>
    <dbReference type="NCBI Taxonomy" id="29306"/>
    <lineage>
        <taxon>Bacteria</taxon>
        <taxon>Bacillati</taxon>
        <taxon>Actinomycetota</taxon>
        <taxon>Actinomycetes</taxon>
        <taxon>Kitasatosporales</taxon>
        <taxon>Streptomycetaceae</taxon>
        <taxon>Streptomyces</taxon>
    </lineage>
</organism>
<dbReference type="InterPro" id="IPR019734">
    <property type="entry name" value="TPR_rpt"/>
</dbReference>
<dbReference type="SUPFAM" id="SSF48452">
    <property type="entry name" value="TPR-like"/>
    <property type="match status" value="2"/>
</dbReference>
<dbReference type="InterPro" id="IPR011990">
    <property type="entry name" value="TPR-like_helical_dom_sf"/>
</dbReference>